<dbReference type="Proteomes" id="UP000036947">
    <property type="component" value="Unassembled WGS sequence"/>
</dbReference>
<proteinExistence type="predicted"/>
<evidence type="ECO:0000313" key="2">
    <source>
        <dbReference type="Proteomes" id="UP000036947"/>
    </source>
</evidence>
<dbReference type="EMBL" id="LFRF01000007">
    <property type="protein sequence ID" value="KND92038.1"/>
    <property type="molecule type" value="Genomic_DNA"/>
</dbReference>
<sequence length="74" mass="8488">MVTNQELNDRRGPGCSAVLADERYFHFLRPPIPSDGGTMPQFYGSSTSDKYTAPHRRNARLRMTARSNMWRELA</sequence>
<keyword evidence="2" id="KW-1185">Reference proteome</keyword>
<protein>
    <submittedName>
        <fullName evidence="1">Uncharacterized protein</fullName>
    </submittedName>
</protein>
<reference evidence="1 2" key="1">
    <citation type="journal article" date="2015" name="BMC Genomics">
        <title>The genome of the truffle-parasite Tolypocladium ophioglossoides and the evolution of antifungal peptaibiotics.</title>
        <authorList>
            <person name="Quandt C.A."/>
            <person name="Bushley K.E."/>
            <person name="Spatafora J.W."/>
        </authorList>
    </citation>
    <scope>NUCLEOTIDE SEQUENCE [LARGE SCALE GENOMIC DNA]</scope>
    <source>
        <strain evidence="1 2">CBS 100239</strain>
    </source>
</reference>
<name>A0A0L0NDB2_TOLOC</name>
<organism evidence="1 2">
    <name type="scientific">Tolypocladium ophioglossoides (strain CBS 100239)</name>
    <name type="common">Snaketongue truffleclub</name>
    <name type="synonym">Elaphocordyceps ophioglossoides</name>
    <dbReference type="NCBI Taxonomy" id="1163406"/>
    <lineage>
        <taxon>Eukaryota</taxon>
        <taxon>Fungi</taxon>
        <taxon>Dikarya</taxon>
        <taxon>Ascomycota</taxon>
        <taxon>Pezizomycotina</taxon>
        <taxon>Sordariomycetes</taxon>
        <taxon>Hypocreomycetidae</taxon>
        <taxon>Hypocreales</taxon>
        <taxon>Ophiocordycipitaceae</taxon>
        <taxon>Tolypocladium</taxon>
    </lineage>
</organism>
<accession>A0A0L0NDB2</accession>
<comment type="caution">
    <text evidence="1">The sequence shown here is derived from an EMBL/GenBank/DDBJ whole genome shotgun (WGS) entry which is preliminary data.</text>
</comment>
<dbReference type="AlphaFoldDB" id="A0A0L0NDB2"/>
<evidence type="ECO:0000313" key="1">
    <source>
        <dbReference type="EMBL" id="KND92038.1"/>
    </source>
</evidence>
<gene>
    <name evidence="1" type="ORF">TOPH_03397</name>
</gene>